<organism evidence="3 4">
    <name type="scientific">Rhamnella rubrinervis</name>
    <dbReference type="NCBI Taxonomy" id="2594499"/>
    <lineage>
        <taxon>Eukaryota</taxon>
        <taxon>Viridiplantae</taxon>
        <taxon>Streptophyta</taxon>
        <taxon>Embryophyta</taxon>
        <taxon>Tracheophyta</taxon>
        <taxon>Spermatophyta</taxon>
        <taxon>Magnoliopsida</taxon>
        <taxon>eudicotyledons</taxon>
        <taxon>Gunneridae</taxon>
        <taxon>Pentapetalae</taxon>
        <taxon>rosids</taxon>
        <taxon>fabids</taxon>
        <taxon>Rosales</taxon>
        <taxon>Rhamnaceae</taxon>
        <taxon>rhamnoid group</taxon>
        <taxon>Rhamneae</taxon>
        <taxon>Rhamnella</taxon>
    </lineage>
</organism>
<evidence type="ECO:0000313" key="4">
    <source>
        <dbReference type="Proteomes" id="UP000796880"/>
    </source>
</evidence>
<keyword evidence="2" id="KW-0812">Transmembrane</keyword>
<sequence>MEEDGLLWVLNSNINAGFVRVETMNFWVKITSSQFSSISSSPLFSSIVALCVLILLYLPYQFLRIVFSPVLIITGILLVNLLRLGAIQRYEDRKQEEDDVSISCRAEPLRELSIESNESMENNDTEPEQIPGFPDEDHYWVSTQSETDSEPEMGRDSNPYFEDSFVQWNVRAPLEVIYEAYEGDEDEDDNQNEKGLNPNEKEDNGVVGLERYPSFSLYYPESDSDTSSDFDFPGSGAWDTPENMCFEWEEEDREGLIEIALDNNGNKSGMGFHVEEDNLIEIDISPQETLNPPARIVIFRQG</sequence>
<proteinExistence type="predicted"/>
<dbReference type="PANTHER" id="PTHR37746">
    <property type="entry name" value="TRANSMEMBRANE PROTEIN"/>
    <property type="match status" value="1"/>
</dbReference>
<accession>A0A8K0MMK3</accession>
<name>A0A8K0MMK3_9ROSA</name>
<protein>
    <submittedName>
        <fullName evidence="3">Uncharacterized protein</fullName>
    </submittedName>
</protein>
<reference evidence="3" key="1">
    <citation type="submission" date="2020-03" db="EMBL/GenBank/DDBJ databases">
        <title>A high-quality chromosome-level genome assembly of a woody plant with both climbing and erect habits, Rhamnella rubrinervis.</title>
        <authorList>
            <person name="Lu Z."/>
            <person name="Yang Y."/>
            <person name="Zhu X."/>
            <person name="Sun Y."/>
        </authorList>
    </citation>
    <scope>NUCLEOTIDE SEQUENCE</scope>
    <source>
        <strain evidence="3">BYM</strain>
        <tissue evidence="3">Leaf</tissue>
    </source>
</reference>
<gene>
    <name evidence="3" type="ORF">FNV43_RR07662</name>
</gene>
<feature type="transmembrane region" description="Helical" evidence="2">
    <location>
        <begin position="66"/>
        <end position="86"/>
    </location>
</feature>
<feature type="region of interest" description="Disordered" evidence="1">
    <location>
        <begin position="182"/>
        <end position="207"/>
    </location>
</feature>
<feature type="region of interest" description="Disordered" evidence="1">
    <location>
        <begin position="113"/>
        <end position="136"/>
    </location>
</feature>
<evidence type="ECO:0000256" key="1">
    <source>
        <dbReference type="SAM" id="MobiDB-lite"/>
    </source>
</evidence>
<dbReference type="OrthoDB" id="1939257at2759"/>
<comment type="caution">
    <text evidence="3">The sequence shown here is derived from an EMBL/GenBank/DDBJ whole genome shotgun (WGS) entry which is preliminary data.</text>
</comment>
<evidence type="ECO:0000313" key="3">
    <source>
        <dbReference type="EMBL" id="KAF3451567.1"/>
    </source>
</evidence>
<keyword evidence="4" id="KW-1185">Reference proteome</keyword>
<keyword evidence="2" id="KW-1133">Transmembrane helix</keyword>
<evidence type="ECO:0000256" key="2">
    <source>
        <dbReference type="SAM" id="Phobius"/>
    </source>
</evidence>
<dbReference type="EMBL" id="VOIH02000003">
    <property type="protein sequence ID" value="KAF3451567.1"/>
    <property type="molecule type" value="Genomic_DNA"/>
</dbReference>
<dbReference type="PANTHER" id="PTHR37746:SF1">
    <property type="entry name" value="TRANSMEMBRANE PROTEIN"/>
    <property type="match status" value="1"/>
</dbReference>
<keyword evidence="2" id="KW-0472">Membrane</keyword>
<feature type="transmembrane region" description="Helical" evidence="2">
    <location>
        <begin position="43"/>
        <end position="60"/>
    </location>
</feature>
<dbReference type="Proteomes" id="UP000796880">
    <property type="component" value="Unassembled WGS sequence"/>
</dbReference>
<dbReference type="AlphaFoldDB" id="A0A8K0MMK3"/>